<dbReference type="FunFam" id="3.90.226.10:FF:000016">
    <property type="entry name" value="Propionyl-CoA carboxylase, beta subunit"/>
    <property type="match status" value="1"/>
</dbReference>
<evidence type="ECO:0000313" key="6">
    <source>
        <dbReference type="Proteomes" id="UP000008922"/>
    </source>
</evidence>
<feature type="domain" description="CoA carboxyltransferase C-terminal" evidence="4">
    <location>
        <begin position="281"/>
        <end position="527"/>
    </location>
</feature>
<gene>
    <name evidence="5" type="primary">mmdA</name>
    <name evidence="5" type="ordered locus">ANT_05800</name>
</gene>
<dbReference type="PANTHER" id="PTHR43842">
    <property type="entry name" value="PROPIONYL-COA CARBOXYLASE BETA CHAIN"/>
    <property type="match status" value="1"/>
</dbReference>
<dbReference type="KEGG" id="atm:ANT_05800"/>
<dbReference type="PROSITE" id="PS50980">
    <property type="entry name" value="COA_CT_NTER"/>
    <property type="match status" value="1"/>
</dbReference>
<protein>
    <submittedName>
        <fullName evidence="5">Methylmalonyl-CoA decarboxylase alpha-subunit</fullName>
        <ecNumber evidence="5">4.1.1.41</ecNumber>
    </submittedName>
</protein>
<dbReference type="GO" id="GO:0006633">
    <property type="term" value="P:fatty acid biosynthetic process"/>
    <property type="evidence" value="ECO:0007669"/>
    <property type="project" value="InterPro"/>
</dbReference>
<evidence type="ECO:0000256" key="1">
    <source>
        <dbReference type="ARBA" id="ARBA00006102"/>
    </source>
</evidence>
<dbReference type="GO" id="GO:0015977">
    <property type="term" value="P:carbon fixation"/>
    <property type="evidence" value="ECO:0007669"/>
    <property type="project" value="UniProtKB-ARBA"/>
</dbReference>
<dbReference type="GO" id="GO:0016829">
    <property type="term" value="F:lyase activity"/>
    <property type="evidence" value="ECO:0007669"/>
    <property type="project" value="UniProtKB-KW"/>
</dbReference>
<dbReference type="GO" id="GO:0003989">
    <property type="term" value="F:acetyl-CoA carboxylase activity"/>
    <property type="evidence" value="ECO:0007669"/>
    <property type="project" value="InterPro"/>
</dbReference>
<feature type="region of interest" description="Disordered" evidence="2">
    <location>
        <begin position="1"/>
        <end position="22"/>
    </location>
</feature>
<dbReference type="InterPro" id="IPR011763">
    <property type="entry name" value="COA_CT_C"/>
</dbReference>
<keyword evidence="6" id="KW-1185">Reference proteome</keyword>
<comment type="similarity">
    <text evidence="1">Belongs to the AccD/PCCB family.</text>
</comment>
<dbReference type="Proteomes" id="UP000008922">
    <property type="component" value="Chromosome"/>
</dbReference>
<organism evidence="5 6">
    <name type="scientific">Anaerolinea thermophila (strain DSM 14523 / JCM 11388 / NBRC 100420 / UNI-1)</name>
    <dbReference type="NCBI Taxonomy" id="926569"/>
    <lineage>
        <taxon>Bacteria</taxon>
        <taxon>Bacillati</taxon>
        <taxon>Chloroflexota</taxon>
        <taxon>Anaerolineae</taxon>
        <taxon>Anaerolineales</taxon>
        <taxon>Anaerolineaceae</taxon>
        <taxon>Anaerolinea</taxon>
    </lineage>
</organism>
<keyword evidence="5" id="KW-0456">Lyase</keyword>
<feature type="domain" description="CoA carboxyltransferase N-terminal" evidence="3">
    <location>
        <begin position="21"/>
        <end position="277"/>
    </location>
</feature>
<accession>E8N1K9</accession>
<dbReference type="GO" id="GO:0004658">
    <property type="term" value="F:propionyl-CoA carboxylase activity"/>
    <property type="evidence" value="ECO:0007669"/>
    <property type="project" value="UniProtKB-ARBA"/>
</dbReference>
<dbReference type="InterPro" id="IPR000438">
    <property type="entry name" value="Acetyl_CoA_COase_Trfase_b_su"/>
</dbReference>
<dbReference type="OrthoDB" id="9803706at2"/>
<dbReference type="AlphaFoldDB" id="E8N1K9"/>
<evidence type="ECO:0000259" key="3">
    <source>
        <dbReference type="PROSITE" id="PS50980"/>
    </source>
</evidence>
<dbReference type="Gene3D" id="3.90.226.10">
    <property type="entry name" value="2-enoyl-CoA Hydratase, Chain A, domain 1"/>
    <property type="match status" value="2"/>
</dbReference>
<dbReference type="HOGENOM" id="CLU_018822_6_2_0"/>
<dbReference type="PANTHER" id="PTHR43842:SF2">
    <property type="entry name" value="PROPIONYL-COA CARBOXYLASE BETA CHAIN, MITOCHONDRIAL"/>
    <property type="match status" value="1"/>
</dbReference>
<dbReference type="SUPFAM" id="SSF52096">
    <property type="entry name" value="ClpP/crotonase"/>
    <property type="match status" value="2"/>
</dbReference>
<dbReference type="EMBL" id="AP012029">
    <property type="protein sequence ID" value="BAJ62614.1"/>
    <property type="molecule type" value="Genomic_DNA"/>
</dbReference>
<reference evidence="5 6" key="1">
    <citation type="submission" date="2010-12" db="EMBL/GenBank/DDBJ databases">
        <title>Whole genome sequence of Anaerolinea thermophila UNI-1.</title>
        <authorList>
            <person name="Narita-Yamada S."/>
            <person name="Kishi E."/>
            <person name="Watanabe Y."/>
            <person name="Takasaki K."/>
            <person name="Ankai A."/>
            <person name="Oguchi A."/>
            <person name="Fukui S."/>
            <person name="Takahashi M."/>
            <person name="Yashiro I."/>
            <person name="Hosoyama A."/>
            <person name="Sekiguchi Y."/>
            <person name="Hanada S."/>
            <person name="Fujita N."/>
        </authorList>
    </citation>
    <scope>NUCLEOTIDE SEQUENCE [LARGE SCALE GENOMIC DNA]</scope>
    <source>
        <strain evidence="6">DSM 14523 / JCM 11388 / NBRC 100420 / UNI-1</strain>
    </source>
</reference>
<dbReference type="InterPro" id="IPR051047">
    <property type="entry name" value="AccD/PCCB"/>
</dbReference>
<dbReference type="eggNOG" id="COG4799">
    <property type="taxonomic scope" value="Bacteria"/>
</dbReference>
<proteinExistence type="inferred from homology"/>
<dbReference type="STRING" id="926569.ANT_05800"/>
<sequence length="534" mass="58008">MTESNVNAQPTSGEAEQRDERQHLYKKLQEYREKLLEAGGKDRIEAQHAKGKLTARERIEKLLDEGTFQEIDAFMVHRHSDFGMDKSRFLGDGVVAGFGKIDGRRVCVFSQDFTVLGGSFGEVAGQKVCKILDMAMDAGVPVIGLNDSGGARIQEGVHSLSAYGEVFYRNTLASGVIPQISVMLGPCAGGAVYSPALMDFIIMTKGISNMFITGPEVIKTVTAEVVDAETLGGAMAHSTISGVAHFATENEEESFATVRRLLSYLPLNNSEPAPAIEPYDDPNRMDEGLNAIVPANPNEPYDMKQIIEKVFDLGSFFEVHANFAPNAIVGFARLHGQSVGVVAQQPMMMAGAIDINAADKIARFVRFCDAFNIPLITFSDSPGFMPGVAQEHGGIIRHGAKIVYAYSEATVPKLTVVTRKGYGGAYIVMGSKHIHADLVFAWPMAEIAVMGAEGAVNILYRKEISNHPDPAAERARLVAEFREKFANPYRAAASGYVDDVIMPSETRPRLIAALELLRDKQVSQPSKKHGSIPL</sequence>
<feature type="compositionally biased region" description="Polar residues" evidence="2">
    <location>
        <begin position="1"/>
        <end position="14"/>
    </location>
</feature>
<dbReference type="InterPro" id="IPR011762">
    <property type="entry name" value="COA_CT_N"/>
</dbReference>
<dbReference type="EC" id="4.1.1.41" evidence="5"/>
<dbReference type="FunFam" id="3.90.226.10:FF:000017">
    <property type="entry name" value="Propionyl-CoA carboxylase subunit beta 5"/>
    <property type="match status" value="1"/>
</dbReference>
<dbReference type="GO" id="GO:0009317">
    <property type="term" value="C:acetyl-CoA carboxylase complex"/>
    <property type="evidence" value="ECO:0007669"/>
    <property type="project" value="InterPro"/>
</dbReference>
<dbReference type="InterPro" id="IPR029045">
    <property type="entry name" value="ClpP/crotonase-like_dom_sf"/>
</dbReference>
<dbReference type="RefSeq" id="WP_013559009.1">
    <property type="nucleotide sequence ID" value="NC_014960.1"/>
</dbReference>
<name>E8N1K9_ANATU</name>
<dbReference type="PRINTS" id="PR01070">
    <property type="entry name" value="ACCCTRFRASEB"/>
</dbReference>
<dbReference type="FunCoup" id="E8N1K9">
    <property type="interactions" value="190"/>
</dbReference>
<evidence type="ECO:0000313" key="5">
    <source>
        <dbReference type="EMBL" id="BAJ62614.1"/>
    </source>
</evidence>
<dbReference type="InParanoid" id="E8N1K9"/>
<dbReference type="InterPro" id="IPR034733">
    <property type="entry name" value="AcCoA_carboxyl_beta"/>
</dbReference>
<evidence type="ECO:0000259" key="4">
    <source>
        <dbReference type="PROSITE" id="PS50989"/>
    </source>
</evidence>
<dbReference type="Pfam" id="PF01039">
    <property type="entry name" value="Carboxyl_trans"/>
    <property type="match status" value="1"/>
</dbReference>
<dbReference type="PROSITE" id="PS50989">
    <property type="entry name" value="COA_CT_CTER"/>
    <property type="match status" value="1"/>
</dbReference>
<evidence type="ECO:0000256" key="2">
    <source>
        <dbReference type="SAM" id="MobiDB-lite"/>
    </source>
</evidence>